<comment type="similarity">
    <text evidence="2">Belongs to the methylmalonyl-CoA mutase family.</text>
</comment>
<evidence type="ECO:0000313" key="9">
    <source>
        <dbReference type="EMBL" id="SHN11094.1"/>
    </source>
</evidence>
<dbReference type="PROSITE" id="PS51332">
    <property type="entry name" value="B12_BINDING"/>
    <property type="match status" value="1"/>
</dbReference>
<dbReference type="Pfam" id="PF01642">
    <property type="entry name" value="MM_CoA_mutase"/>
    <property type="match status" value="1"/>
</dbReference>
<evidence type="ECO:0000259" key="8">
    <source>
        <dbReference type="PROSITE" id="PS51332"/>
    </source>
</evidence>
<keyword evidence="5" id="KW-0479">Metal-binding</keyword>
<evidence type="ECO:0000313" key="10">
    <source>
        <dbReference type="Proteomes" id="UP000184092"/>
    </source>
</evidence>
<dbReference type="InterPro" id="IPR036724">
    <property type="entry name" value="Cobalamin-bd_sf"/>
</dbReference>
<keyword evidence="7" id="KW-0170">Cobalt</keyword>
<dbReference type="InterPro" id="IPR006159">
    <property type="entry name" value="Acid_CoA_mut_C"/>
</dbReference>
<dbReference type="SUPFAM" id="SSF52242">
    <property type="entry name" value="Cobalamin (vitamin B12)-binding domain"/>
    <property type="match status" value="1"/>
</dbReference>
<dbReference type="PANTHER" id="PTHR48101">
    <property type="entry name" value="METHYLMALONYL-COA MUTASE, MITOCHONDRIAL-RELATED"/>
    <property type="match status" value="1"/>
</dbReference>
<dbReference type="InterPro" id="IPR006158">
    <property type="entry name" value="Cobalamin-bd"/>
</dbReference>
<dbReference type="EMBL" id="FRCL01000013">
    <property type="protein sequence ID" value="SHN11094.1"/>
    <property type="molecule type" value="Genomic_DNA"/>
</dbReference>
<dbReference type="FunFam" id="3.20.20.240:FF:000001">
    <property type="entry name" value="Probable methylmalonyl-coa mutase"/>
    <property type="match status" value="1"/>
</dbReference>
<reference evidence="10" key="1">
    <citation type="submission" date="2016-11" db="EMBL/GenBank/DDBJ databases">
        <authorList>
            <person name="Varghese N."/>
            <person name="Submissions S."/>
        </authorList>
    </citation>
    <scope>NUCLEOTIDE SEQUENCE [LARGE SCALE GENOMIC DNA]</scope>
    <source>
        <strain evidence="10">CGMCC 1.2749</strain>
    </source>
</reference>
<evidence type="ECO:0000256" key="2">
    <source>
        <dbReference type="ARBA" id="ARBA00008465"/>
    </source>
</evidence>
<dbReference type="GO" id="GO:0046872">
    <property type="term" value="F:metal ion binding"/>
    <property type="evidence" value="ECO:0007669"/>
    <property type="project" value="UniProtKB-KW"/>
</dbReference>
<dbReference type="CDD" id="cd02071">
    <property type="entry name" value="MM_CoA_mut_B12_BD"/>
    <property type="match status" value="1"/>
</dbReference>
<dbReference type="GO" id="GO:0031419">
    <property type="term" value="F:cobalamin binding"/>
    <property type="evidence" value="ECO:0007669"/>
    <property type="project" value="UniProtKB-KW"/>
</dbReference>
<dbReference type="PANTHER" id="PTHR48101:SF4">
    <property type="entry name" value="METHYLMALONYL-COA MUTASE, MITOCHONDRIAL"/>
    <property type="match status" value="1"/>
</dbReference>
<dbReference type="Gene3D" id="3.20.20.240">
    <property type="entry name" value="Methylmalonyl-CoA mutase"/>
    <property type="match status" value="1"/>
</dbReference>
<dbReference type="SUPFAM" id="SSF51703">
    <property type="entry name" value="Cobalamin (vitamin B12)-dependent enzymes"/>
    <property type="match status" value="1"/>
</dbReference>
<dbReference type="STRING" id="178356.SAMN05216269_11396"/>
<accession>A0A1M7P3M3</accession>
<comment type="cofactor">
    <cofactor evidence="1">
        <name>adenosylcob(III)alamin</name>
        <dbReference type="ChEBI" id="CHEBI:18408"/>
    </cofactor>
</comment>
<dbReference type="InterPro" id="IPR058549">
    <property type="entry name" value="MeMalonylCoA_mutase_a/b_site"/>
</dbReference>
<dbReference type="FunFam" id="3.40.50.280:FF:000002">
    <property type="entry name" value="Methylmalonyl-CoA mutase, mitochondrial"/>
    <property type="match status" value="1"/>
</dbReference>
<feature type="domain" description="B12-binding" evidence="8">
    <location>
        <begin position="582"/>
        <end position="712"/>
    </location>
</feature>
<dbReference type="GO" id="GO:0019678">
    <property type="term" value="P:propionate metabolic process, methylmalonyl pathway"/>
    <property type="evidence" value="ECO:0007669"/>
    <property type="project" value="TreeGrafter"/>
</dbReference>
<proteinExistence type="inferred from homology"/>
<dbReference type="RefSeq" id="WP_073210597.1">
    <property type="nucleotide sequence ID" value="NZ_FRCL01000013.1"/>
</dbReference>
<name>A0A1M7P3M3_9FLAO</name>
<evidence type="ECO:0000256" key="3">
    <source>
        <dbReference type="ARBA" id="ARBA00012398"/>
    </source>
</evidence>
<evidence type="ECO:0000256" key="4">
    <source>
        <dbReference type="ARBA" id="ARBA00022628"/>
    </source>
</evidence>
<protein>
    <recommendedName>
        <fullName evidence="3">methylmalonyl-CoA mutase</fullName>
        <ecNumber evidence="3">5.4.99.2</ecNumber>
    </recommendedName>
</protein>
<dbReference type="Proteomes" id="UP000184092">
    <property type="component" value="Unassembled WGS sequence"/>
</dbReference>
<dbReference type="InterPro" id="IPR006099">
    <property type="entry name" value="MeMalonylCoA_mutase_a/b_cat"/>
</dbReference>
<dbReference type="Pfam" id="PF02310">
    <property type="entry name" value="B12-binding"/>
    <property type="match status" value="1"/>
</dbReference>
<evidence type="ECO:0000256" key="6">
    <source>
        <dbReference type="ARBA" id="ARBA00023235"/>
    </source>
</evidence>
<dbReference type="InterPro" id="IPR006098">
    <property type="entry name" value="MMCoA_mutase_a_cat"/>
</dbReference>
<dbReference type="OrthoDB" id="9762378at2"/>
<dbReference type="EC" id="5.4.99.2" evidence="3"/>
<dbReference type="NCBIfam" id="NF006944">
    <property type="entry name" value="PRK09426.1"/>
    <property type="match status" value="1"/>
</dbReference>
<sequence>MKRKDLQHIILNTSNLNSIIGTVNSKEFITAEGIDLKETYSKQDIGNLNHLDFGAGFAPNLRGPYATMYVRRPWTVRQYAGFSTAEESNAFYRRNLAAGQKGLSIAFDLPTHRGYDSDHERVVGDVGKAGVAIDSVEDMKVLFDQIPLDEMSVSMTMNGAVLPIMAFYIVAAEEQGVKPEKLSGTIQNDILKEFMVRNTYIYPPTPSMKIIADIFEFTSKKMPKFNSISISGYHMQEAGATADIELAYTLADGLEYIRTGLATGMKIDEFAPRLSFFWAIGMNHFMEIAKMRAGRMIWAKLVKQFNPKDDKSLALRTHCQTSGWSLTEQDPFNNVARTCIEASAAAFGGTQSLHTNALDEAIALPTDFSARIARNTQIFLQEETKITKTVDPWAGSYYVESLTNEIAENAWKLIEEVEELGGMTKAIESGIPKLRIEEAAARKQARIDSSQDIIVGVNKYRLEKEDPLQILDVDNQMVRKQQLEQLDRIKATRDTEKVRNSLKKLTLCAQTGEGNLLEIAVEAARNRTTLGEISDALETVFGRYKAQIKSFSGVYSKEIKDDKSFEKAKQLADEFAKKEGRRPRIMIAKMGQDGHDRGAKVVATGYADVGFDVDIGPLFQTPAEAAKQAIENDVHILGVSSLAAGHKTLVPQVIEELKKYGREDIMVVVGGVIPAQDYQFLFDAGAVAVFGPGTKISEAAIKILEILMDGLE</sequence>
<dbReference type="PROSITE" id="PS00544">
    <property type="entry name" value="METMALONYL_COA_MUTASE"/>
    <property type="match status" value="1"/>
</dbReference>
<evidence type="ECO:0000256" key="1">
    <source>
        <dbReference type="ARBA" id="ARBA00001922"/>
    </source>
</evidence>
<dbReference type="Gene3D" id="3.40.50.280">
    <property type="entry name" value="Cobalamin-binding domain"/>
    <property type="match status" value="1"/>
</dbReference>
<keyword evidence="4" id="KW-0846">Cobalamin</keyword>
<dbReference type="NCBIfam" id="TIGR00641">
    <property type="entry name" value="acid_CoA_mut_N"/>
    <property type="match status" value="1"/>
</dbReference>
<keyword evidence="6" id="KW-0413">Isomerase</keyword>
<dbReference type="GO" id="GO:0004494">
    <property type="term" value="F:methylmalonyl-CoA mutase activity"/>
    <property type="evidence" value="ECO:0007669"/>
    <property type="project" value="UniProtKB-EC"/>
</dbReference>
<keyword evidence="10" id="KW-1185">Reference proteome</keyword>
<dbReference type="CDD" id="cd03679">
    <property type="entry name" value="MM_CoA_mutase_alpha_like"/>
    <property type="match status" value="1"/>
</dbReference>
<evidence type="ECO:0000256" key="7">
    <source>
        <dbReference type="ARBA" id="ARBA00023285"/>
    </source>
</evidence>
<evidence type="ECO:0000256" key="5">
    <source>
        <dbReference type="ARBA" id="ARBA00022723"/>
    </source>
</evidence>
<dbReference type="InterPro" id="IPR016176">
    <property type="entry name" value="Cbl-dep_enz_cat"/>
</dbReference>
<organism evidence="9 10">
    <name type="scientific">Flavobacterium xinjiangense</name>
    <dbReference type="NCBI Taxonomy" id="178356"/>
    <lineage>
        <taxon>Bacteria</taxon>
        <taxon>Pseudomonadati</taxon>
        <taxon>Bacteroidota</taxon>
        <taxon>Flavobacteriia</taxon>
        <taxon>Flavobacteriales</taxon>
        <taxon>Flavobacteriaceae</taxon>
        <taxon>Flavobacterium</taxon>
    </lineage>
</organism>
<dbReference type="NCBIfam" id="TIGR00640">
    <property type="entry name" value="acid_CoA_mut_C"/>
    <property type="match status" value="1"/>
</dbReference>
<gene>
    <name evidence="9" type="ORF">SAMN05216269_11396</name>
</gene>
<dbReference type="AlphaFoldDB" id="A0A1M7P3M3"/>
<dbReference type="GO" id="GO:0005737">
    <property type="term" value="C:cytoplasm"/>
    <property type="evidence" value="ECO:0007669"/>
    <property type="project" value="TreeGrafter"/>
</dbReference>